<dbReference type="GeneID" id="94376264"/>
<proteinExistence type="predicted"/>
<name>A0ABX8TKA5_9CAUL</name>
<evidence type="ECO:0000313" key="3">
    <source>
        <dbReference type="Proteomes" id="UP000824334"/>
    </source>
</evidence>
<dbReference type="PANTHER" id="PTHR34818:SF1">
    <property type="entry name" value="PROTEIN BLI-3"/>
    <property type="match status" value="1"/>
</dbReference>
<dbReference type="Pfam" id="PF16242">
    <property type="entry name" value="Pyrid_ox_like"/>
    <property type="match status" value="1"/>
</dbReference>
<accession>A0ABX8TKA5</accession>
<dbReference type="PANTHER" id="PTHR34818">
    <property type="entry name" value="PROTEIN BLI-3"/>
    <property type="match status" value="1"/>
</dbReference>
<organism evidence="2 3">
    <name type="scientific">Brevundimonas nasdae</name>
    <dbReference type="NCBI Taxonomy" id="172043"/>
    <lineage>
        <taxon>Bacteria</taxon>
        <taxon>Pseudomonadati</taxon>
        <taxon>Pseudomonadota</taxon>
        <taxon>Alphaproteobacteria</taxon>
        <taxon>Caulobacterales</taxon>
        <taxon>Caulobacteraceae</taxon>
        <taxon>Brevundimonas</taxon>
    </lineage>
</organism>
<dbReference type="RefSeq" id="WP_219355134.1">
    <property type="nucleotide sequence ID" value="NZ_CP080034.1"/>
</dbReference>
<dbReference type="Proteomes" id="UP000824334">
    <property type="component" value="Chromosome"/>
</dbReference>
<evidence type="ECO:0000259" key="1">
    <source>
        <dbReference type="Pfam" id="PF16242"/>
    </source>
</evidence>
<sequence>MAETLTPAEAETEFWKSLKESNTGMLGLDRPGYHHQPMTGFGEPEVGAIWFFTRTDTDFARDVAAGGQGGGVLGMFCYQAKDQKVQACFHGALSIDADRARIDKYWNPVVAAWYPEGKDDPHLTLIRFDAEHGRVWVSNKGALGFGYEVLKANLTKTTPDAGGVADVNL</sequence>
<dbReference type="EMBL" id="CP080034">
    <property type="protein sequence ID" value="QYC09569.1"/>
    <property type="molecule type" value="Genomic_DNA"/>
</dbReference>
<dbReference type="InterPro" id="IPR038725">
    <property type="entry name" value="YdaG_split_barrel_FMN-bd"/>
</dbReference>
<gene>
    <name evidence="2" type="ORF">KWG56_13340</name>
</gene>
<protein>
    <submittedName>
        <fullName evidence="2">Pyridoxamine 5'-phosphate oxidase family protein</fullName>
    </submittedName>
</protein>
<feature type="domain" description="General stress protein FMN-binding split barrel" evidence="1">
    <location>
        <begin position="10"/>
        <end position="160"/>
    </location>
</feature>
<keyword evidence="3" id="KW-1185">Reference proteome</keyword>
<dbReference type="InterPro" id="IPR052917">
    <property type="entry name" value="Stress-Dev_Protein"/>
</dbReference>
<evidence type="ECO:0000313" key="2">
    <source>
        <dbReference type="EMBL" id="QYC09569.1"/>
    </source>
</evidence>
<reference evidence="2 3" key="1">
    <citation type="submission" date="2021-07" db="EMBL/GenBank/DDBJ databases">
        <title>Isolation and characterization of bacteria from a gold mining with a capacity of golden bioaccumulation.</title>
        <authorList>
            <person name="Yang X.J."/>
        </authorList>
    </citation>
    <scope>NUCLEOTIDE SEQUENCE [LARGE SCALE GENOMIC DNA]</scope>
    <source>
        <strain evidence="2 3">Au29</strain>
    </source>
</reference>